<evidence type="ECO:0000256" key="6">
    <source>
        <dbReference type="ARBA" id="ARBA00023251"/>
    </source>
</evidence>
<accession>A0A928V2X6</accession>
<dbReference type="PROSITE" id="PS00337">
    <property type="entry name" value="BETA_LACTAMASE_D"/>
    <property type="match status" value="1"/>
</dbReference>
<keyword evidence="6 8" id="KW-0046">Antibiotic resistance</keyword>
<dbReference type="SUPFAM" id="SSF56601">
    <property type="entry name" value="beta-lactamase/transpeptidase-like"/>
    <property type="match status" value="1"/>
</dbReference>
<keyword evidence="12" id="KW-1185">Reference proteome</keyword>
<evidence type="ECO:0000313" key="11">
    <source>
        <dbReference type="EMBL" id="MBE8717803.1"/>
    </source>
</evidence>
<evidence type="ECO:0000313" key="12">
    <source>
        <dbReference type="Proteomes" id="UP000652567"/>
    </source>
</evidence>
<evidence type="ECO:0000259" key="10">
    <source>
        <dbReference type="Pfam" id="PF00905"/>
    </source>
</evidence>
<feature type="chain" id="PRO_5037955330" description="Beta-lactamase" evidence="9">
    <location>
        <begin position="20"/>
        <end position="261"/>
    </location>
</feature>
<dbReference type="GO" id="GO:0008800">
    <property type="term" value="F:beta-lactamase activity"/>
    <property type="evidence" value="ECO:0007669"/>
    <property type="project" value="UniProtKB-UniRule"/>
</dbReference>
<dbReference type="InterPro" id="IPR001460">
    <property type="entry name" value="PCN-bd_Tpept"/>
</dbReference>
<dbReference type="GO" id="GO:0008658">
    <property type="term" value="F:penicillin binding"/>
    <property type="evidence" value="ECO:0007669"/>
    <property type="project" value="InterPro"/>
</dbReference>
<comment type="caution">
    <text evidence="11">The sequence shown here is derived from an EMBL/GenBank/DDBJ whole genome shotgun (WGS) entry which is preliminary data.</text>
</comment>
<dbReference type="RefSeq" id="WP_193909874.1">
    <property type="nucleotide sequence ID" value="NZ_PRDL01000001.1"/>
</dbReference>
<name>A0A928V2X6_9GAMM</name>
<evidence type="ECO:0000256" key="5">
    <source>
        <dbReference type="ARBA" id="ARBA00022801"/>
    </source>
</evidence>
<comment type="similarity">
    <text evidence="2 8">Belongs to the class-D beta-lactamase family.</text>
</comment>
<keyword evidence="4 9" id="KW-0732">Signal</keyword>
<evidence type="ECO:0000256" key="3">
    <source>
        <dbReference type="ARBA" id="ARBA00012865"/>
    </source>
</evidence>
<protein>
    <recommendedName>
        <fullName evidence="3 8">Beta-lactamase</fullName>
        <ecNumber evidence="3 8">3.5.2.6</ecNumber>
    </recommendedName>
</protein>
<evidence type="ECO:0000256" key="1">
    <source>
        <dbReference type="ARBA" id="ARBA00001526"/>
    </source>
</evidence>
<evidence type="ECO:0000256" key="8">
    <source>
        <dbReference type="RuleBase" id="RU361140"/>
    </source>
</evidence>
<dbReference type="AlphaFoldDB" id="A0A928V2X6"/>
<dbReference type="GO" id="GO:0017001">
    <property type="term" value="P:antibiotic catabolic process"/>
    <property type="evidence" value="ECO:0007669"/>
    <property type="project" value="InterPro"/>
</dbReference>
<gene>
    <name evidence="11" type="primary">blaOXA</name>
    <name evidence="11" type="ORF">C4F51_11470</name>
</gene>
<organism evidence="11 12">
    <name type="scientific">Cellvibrio polysaccharolyticus</name>
    <dbReference type="NCBI Taxonomy" id="2082724"/>
    <lineage>
        <taxon>Bacteria</taxon>
        <taxon>Pseudomonadati</taxon>
        <taxon>Pseudomonadota</taxon>
        <taxon>Gammaproteobacteria</taxon>
        <taxon>Cellvibrionales</taxon>
        <taxon>Cellvibrionaceae</taxon>
        <taxon>Cellvibrio</taxon>
    </lineage>
</organism>
<sequence length="261" mass="28555">MKKSILLAFSMLISVGVSAADWVDNKKIEALFSEAEVTGTFVLYDVAEDKLTGFNKSRAETRFFPASTFKIPNTLIGLAVGAVDNVDEILPYGGAPQPFPSWEKDMSLRDAIKISNVPVYKELARRITLEKMSSNLRALNYGNNDIGTTVDNFWLVGPLEISAVEQTAFLAKLAQKTLPFPVRIQETTQGIVLLEKTETGSLYGKTGWADAPEPDIGWWVGWVVKDGKVYSFALNIDVLGEADGPKRIPLGKASLKVLGVL</sequence>
<feature type="active site" description="Acyl-ester intermediate" evidence="7">
    <location>
        <position position="67"/>
    </location>
</feature>
<evidence type="ECO:0000256" key="7">
    <source>
        <dbReference type="PIRSR" id="PIRSR602137-50"/>
    </source>
</evidence>
<dbReference type="NCBIfam" id="NF012161">
    <property type="entry name" value="bla_class_D_main"/>
    <property type="match status" value="1"/>
</dbReference>
<evidence type="ECO:0000256" key="9">
    <source>
        <dbReference type="SAM" id="SignalP"/>
    </source>
</evidence>
<keyword evidence="5 8" id="KW-0378">Hydrolase</keyword>
<feature type="modified residue" description="N6-carboxylysine" evidence="7">
    <location>
        <position position="70"/>
    </location>
</feature>
<dbReference type="GO" id="GO:0046677">
    <property type="term" value="P:response to antibiotic"/>
    <property type="evidence" value="ECO:0007669"/>
    <property type="project" value="UniProtKB-UniRule"/>
</dbReference>
<dbReference type="Pfam" id="PF00905">
    <property type="entry name" value="Transpeptidase"/>
    <property type="match status" value="1"/>
</dbReference>
<evidence type="ECO:0000256" key="2">
    <source>
        <dbReference type="ARBA" id="ARBA00007898"/>
    </source>
</evidence>
<evidence type="ECO:0000256" key="4">
    <source>
        <dbReference type="ARBA" id="ARBA00022729"/>
    </source>
</evidence>
<dbReference type="EC" id="3.5.2.6" evidence="3 8"/>
<reference evidence="11" key="1">
    <citation type="submission" date="2018-07" db="EMBL/GenBank/DDBJ databases">
        <title>Genome assembly of strain Ka43.</title>
        <authorList>
            <person name="Kukolya J."/>
            <person name="Nagy I."/>
            <person name="Horvath B."/>
            <person name="Toth A."/>
        </authorList>
    </citation>
    <scope>NUCLEOTIDE SEQUENCE</scope>
    <source>
        <strain evidence="11">KB43</strain>
    </source>
</reference>
<comment type="catalytic activity">
    <reaction evidence="1 8">
        <text>a beta-lactam + H2O = a substituted beta-amino acid</text>
        <dbReference type="Rhea" id="RHEA:20401"/>
        <dbReference type="ChEBI" id="CHEBI:15377"/>
        <dbReference type="ChEBI" id="CHEBI:35627"/>
        <dbReference type="ChEBI" id="CHEBI:140347"/>
        <dbReference type="EC" id="3.5.2.6"/>
    </reaction>
</comment>
<proteinExistence type="inferred from homology"/>
<dbReference type="Gene3D" id="3.40.710.10">
    <property type="entry name" value="DD-peptidase/beta-lactamase superfamily"/>
    <property type="match status" value="1"/>
</dbReference>
<dbReference type="InterPro" id="IPR002137">
    <property type="entry name" value="Beta-lactam_class-D_AS"/>
</dbReference>
<feature type="signal peptide" evidence="9">
    <location>
        <begin position="1"/>
        <end position="19"/>
    </location>
</feature>
<dbReference type="Proteomes" id="UP000652567">
    <property type="component" value="Unassembled WGS sequence"/>
</dbReference>
<dbReference type="InterPro" id="IPR012338">
    <property type="entry name" value="Beta-lactam/transpept-like"/>
</dbReference>
<dbReference type="EMBL" id="PRDL01000001">
    <property type="protein sequence ID" value="MBE8717803.1"/>
    <property type="molecule type" value="Genomic_DNA"/>
</dbReference>
<feature type="domain" description="Penicillin-binding protein transpeptidase" evidence="10">
    <location>
        <begin position="55"/>
        <end position="251"/>
    </location>
</feature>